<organism evidence="2">
    <name type="scientific">Diabrotica virgifera virgifera</name>
    <name type="common">western corn rootworm</name>
    <dbReference type="NCBI Taxonomy" id="50390"/>
    <lineage>
        <taxon>Eukaryota</taxon>
        <taxon>Metazoa</taxon>
        <taxon>Ecdysozoa</taxon>
        <taxon>Arthropoda</taxon>
        <taxon>Hexapoda</taxon>
        <taxon>Insecta</taxon>
        <taxon>Pterygota</taxon>
        <taxon>Neoptera</taxon>
        <taxon>Endopterygota</taxon>
        <taxon>Coleoptera</taxon>
        <taxon>Polyphaga</taxon>
        <taxon>Cucujiformia</taxon>
        <taxon>Chrysomeloidea</taxon>
        <taxon>Chrysomelidae</taxon>
        <taxon>Galerucinae</taxon>
        <taxon>Diabroticina</taxon>
        <taxon>Diabroticites</taxon>
        <taxon>Diabrotica</taxon>
    </lineage>
</organism>
<accession>A0A6P7FXV7</accession>
<evidence type="ECO:0000256" key="1">
    <source>
        <dbReference type="SAM" id="SignalP"/>
    </source>
</evidence>
<gene>
    <name evidence="2" type="primary">LOC114331910</name>
</gene>
<name>A0A6P7FXV7_DIAVI</name>
<sequence>MSVKMTIASALLVALICQSISVSNAKNLVDCPDTSLARNEVYDKEISTSVVGSSIRVRIPDSLFFSNKITCIIILDNLDSPNIPFIEEGGLNQNYALISVKPSGTEILSYRIQVYTM</sequence>
<proteinExistence type="predicted"/>
<feature type="signal peptide" evidence="1">
    <location>
        <begin position="1"/>
        <end position="25"/>
    </location>
</feature>
<protein>
    <submittedName>
        <fullName evidence="2">Uncharacterized protein LOC114331910</fullName>
    </submittedName>
</protein>
<dbReference type="InParanoid" id="A0A6P7FXV7"/>
<evidence type="ECO:0000313" key="2">
    <source>
        <dbReference type="RefSeq" id="XP_028137400.1"/>
    </source>
</evidence>
<dbReference type="Pfam" id="PF15868">
    <property type="entry name" value="MBF2"/>
    <property type="match status" value="1"/>
</dbReference>
<reference evidence="2" key="1">
    <citation type="submission" date="2025-08" db="UniProtKB">
        <authorList>
            <consortium name="RefSeq"/>
        </authorList>
    </citation>
    <scope>IDENTIFICATION</scope>
    <source>
        <tissue evidence="2">Whole insect</tissue>
    </source>
</reference>
<feature type="chain" id="PRO_5028249758" evidence="1">
    <location>
        <begin position="26"/>
        <end position="117"/>
    </location>
</feature>
<keyword evidence="1" id="KW-0732">Signal</keyword>
<dbReference type="AlphaFoldDB" id="A0A6P7FXV7"/>
<dbReference type="RefSeq" id="XP_028137400.1">
    <property type="nucleotide sequence ID" value="XM_028281599.1"/>
</dbReference>
<dbReference type="InterPro" id="IPR031734">
    <property type="entry name" value="MBF2"/>
</dbReference>